<reference evidence="2" key="1">
    <citation type="submission" date="2020-02" db="EMBL/GenBank/DDBJ databases">
        <authorList>
            <person name="Scholz U."/>
            <person name="Mascher M."/>
            <person name="Fiebig A."/>
        </authorList>
    </citation>
    <scope>NUCLEOTIDE SEQUENCE</scope>
</reference>
<proteinExistence type="predicted"/>
<dbReference type="PANTHER" id="PTHR34539">
    <property type="entry name" value="T6J4.11 PROTEIN"/>
    <property type="match status" value="1"/>
</dbReference>
<evidence type="ECO:0000313" key="2">
    <source>
        <dbReference type="EMBL" id="CAA7408483.1"/>
    </source>
</evidence>
<organism evidence="2 3">
    <name type="scientific">Spirodela intermedia</name>
    <name type="common">Intermediate duckweed</name>
    <dbReference type="NCBI Taxonomy" id="51605"/>
    <lineage>
        <taxon>Eukaryota</taxon>
        <taxon>Viridiplantae</taxon>
        <taxon>Streptophyta</taxon>
        <taxon>Embryophyta</taxon>
        <taxon>Tracheophyta</taxon>
        <taxon>Spermatophyta</taxon>
        <taxon>Magnoliopsida</taxon>
        <taxon>Liliopsida</taxon>
        <taxon>Araceae</taxon>
        <taxon>Lemnoideae</taxon>
        <taxon>Spirodela</taxon>
    </lineage>
</organism>
<evidence type="ECO:0000256" key="1">
    <source>
        <dbReference type="SAM" id="MobiDB-lite"/>
    </source>
</evidence>
<dbReference type="EMBL" id="LR746278">
    <property type="protein sequence ID" value="CAA7408483.1"/>
    <property type="molecule type" value="Genomic_DNA"/>
</dbReference>
<dbReference type="PANTHER" id="PTHR34539:SF19">
    <property type="entry name" value="T6J4.11 PROTEIN"/>
    <property type="match status" value="1"/>
</dbReference>
<keyword evidence="3" id="KW-1185">Reference proteome</keyword>
<feature type="compositionally biased region" description="Basic and acidic residues" evidence="1">
    <location>
        <begin position="93"/>
        <end position="102"/>
    </location>
</feature>
<dbReference type="Proteomes" id="UP000663760">
    <property type="component" value="Chromosome 15"/>
</dbReference>
<dbReference type="OrthoDB" id="785381at2759"/>
<accession>A0A7I8LEP0</accession>
<dbReference type="AlphaFoldDB" id="A0A7I8LEP0"/>
<evidence type="ECO:0000313" key="3">
    <source>
        <dbReference type="Proteomes" id="UP000663760"/>
    </source>
</evidence>
<feature type="compositionally biased region" description="Acidic residues" evidence="1">
    <location>
        <begin position="125"/>
        <end position="135"/>
    </location>
</feature>
<sequence>MENAGMAENSHGKRVRDGSEESPTGKKLRQADLEFLEILEDMEAVDRSASTPADSDLADVMRSFEEEIAASSPSVCEPQQQPAVESASSASTPEREDSRHSDLGYLLEASDDELGLPPAGPSLSDDGDSAEEDPREDANQESAAPGQIWGFTDEIPNSYDALDLEAFENSFWPAGANEVVVFDGGLFDYPDVGSFMPSDLSEFSWQPGTTPAV</sequence>
<feature type="region of interest" description="Disordered" evidence="1">
    <location>
        <begin position="1"/>
        <end position="30"/>
    </location>
</feature>
<gene>
    <name evidence="2" type="ORF">SI8410_15019161</name>
</gene>
<name>A0A7I8LEP0_SPIIN</name>
<protein>
    <submittedName>
        <fullName evidence="2">Uncharacterized protein</fullName>
    </submittedName>
</protein>
<feature type="compositionally biased region" description="Polar residues" evidence="1">
    <location>
        <begin position="71"/>
        <end position="92"/>
    </location>
</feature>
<feature type="region of interest" description="Disordered" evidence="1">
    <location>
        <begin position="43"/>
        <end position="154"/>
    </location>
</feature>